<gene>
    <name evidence="2" type="ORF">D1012_15715</name>
</gene>
<reference evidence="2 3" key="1">
    <citation type="submission" date="2018-08" db="EMBL/GenBank/DDBJ databases">
        <title>Flavobacterium tibetense sp. nov., isolated from a wetland YonghuCo on Tibetan Plateau.</title>
        <authorList>
            <person name="Phurbu D."/>
            <person name="Lu H."/>
            <person name="Xing P."/>
        </authorList>
    </citation>
    <scope>NUCLEOTIDE SEQUENCE [LARGE SCALE GENOMIC DNA]</scope>
    <source>
        <strain evidence="2 3">DJC</strain>
    </source>
</reference>
<evidence type="ECO:0000313" key="2">
    <source>
        <dbReference type="EMBL" id="RGP36339.1"/>
    </source>
</evidence>
<feature type="transmembrane region" description="Helical" evidence="1">
    <location>
        <begin position="342"/>
        <end position="361"/>
    </location>
</feature>
<feature type="transmembrane region" description="Helical" evidence="1">
    <location>
        <begin position="202"/>
        <end position="223"/>
    </location>
</feature>
<dbReference type="Proteomes" id="UP000284547">
    <property type="component" value="Unassembled WGS sequence"/>
</dbReference>
<feature type="transmembrane region" description="Helical" evidence="1">
    <location>
        <begin position="114"/>
        <end position="135"/>
    </location>
</feature>
<keyword evidence="1" id="KW-0812">Transmembrane</keyword>
<dbReference type="RefSeq" id="WP_118154624.1">
    <property type="nucleotide sequence ID" value="NZ_QWEY01000009.1"/>
</dbReference>
<feature type="transmembrane region" description="Helical" evidence="1">
    <location>
        <begin position="32"/>
        <end position="55"/>
    </location>
</feature>
<proteinExistence type="predicted"/>
<accession>A0A411YZU5</accession>
<keyword evidence="3" id="KW-1185">Reference proteome</keyword>
<keyword evidence="1" id="KW-1133">Transmembrane helix</keyword>
<feature type="transmembrane region" description="Helical" evidence="1">
    <location>
        <begin position="367"/>
        <end position="385"/>
    </location>
</feature>
<evidence type="ECO:0008006" key="4">
    <source>
        <dbReference type="Google" id="ProtNLM"/>
    </source>
</evidence>
<feature type="transmembrane region" description="Helical" evidence="1">
    <location>
        <begin position="258"/>
        <end position="278"/>
    </location>
</feature>
<feature type="transmembrane region" description="Helical" evidence="1">
    <location>
        <begin position="229"/>
        <end position="246"/>
    </location>
</feature>
<feature type="transmembrane region" description="Helical" evidence="1">
    <location>
        <begin position="61"/>
        <end position="78"/>
    </location>
</feature>
<feature type="transmembrane region" description="Helical" evidence="1">
    <location>
        <begin position="312"/>
        <end position="335"/>
    </location>
</feature>
<feature type="transmembrane region" description="Helical" evidence="1">
    <location>
        <begin position="90"/>
        <end position="108"/>
    </location>
</feature>
<dbReference type="AlphaFoldDB" id="A0A411YZU5"/>
<keyword evidence="1" id="KW-0472">Membrane</keyword>
<sequence length="396" mass="42024">MHTLADTRQLALDGIITAEQARIIDSRAREAMVAMGINTLLCAGIIAATLGTIFWLSSAPAVAIFGSVLLTAGLLILARAGALYRMFGNAAALIGAGMLIGGAGIELVDKYYDTAPWIMLPGGAVVALIAARALLMGGLTTRFVQGAILLMGIALHLAGLGVLMEQSQANGSMVAVAYGYTAGVLALAGWTTDVRLVTALGIVPFAQMLSTGTSYFHAAYVFMSPEPTLSILQMAVLMVAMIWLGSRVEERTGRHTRILATMGFIVANLCALVGSLWGDVVGETFWGPGYDWTSDMTYEQYDAARQAYEASALVISANAYSVLWAIALVAIIGWAAQTHRRALFNAGVTFAAIHAYTQMFESFADEPLAYVIGGFAAIPLAWGMWRLNHWLGTRSA</sequence>
<organism evidence="2 3">
    <name type="scientific">Pseudotabrizicola alkalilacus</name>
    <dbReference type="NCBI Taxonomy" id="2305252"/>
    <lineage>
        <taxon>Bacteria</taxon>
        <taxon>Pseudomonadati</taxon>
        <taxon>Pseudomonadota</taxon>
        <taxon>Alphaproteobacteria</taxon>
        <taxon>Rhodobacterales</taxon>
        <taxon>Paracoccaceae</taxon>
        <taxon>Pseudotabrizicola</taxon>
    </lineage>
</organism>
<name>A0A411YZU5_9RHOB</name>
<dbReference type="EMBL" id="QWEY01000009">
    <property type="protein sequence ID" value="RGP36339.1"/>
    <property type="molecule type" value="Genomic_DNA"/>
</dbReference>
<feature type="transmembrane region" description="Helical" evidence="1">
    <location>
        <begin position="147"/>
        <end position="164"/>
    </location>
</feature>
<evidence type="ECO:0000313" key="3">
    <source>
        <dbReference type="Proteomes" id="UP000284547"/>
    </source>
</evidence>
<evidence type="ECO:0000256" key="1">
    <source>
        <dbReference type="SAM" id="Phobius"/>
    </source>
</evidence>
<feature type="transmembrane region" description="Helical" evidence="1">
    <location>
        <begin position="170"/>
        <end position="190"/>
    </location>
</feature>
<dbReference type="OrthoDB" id="7264924at2"/>
<protein>
    <recommendedName>
        <fullName evidence="4">DUF2157 domain-containing protein</fullName>
    </recommendedName>
</protein>
<comment type="caution">
    <text evidence="2">The sequence shown here is derived from an EMBL/GenBank/DDBJ whole genome shotgun (WGS) entry which is preliminary data.</text>
</comment>